<dbReference type="EC" id="2.4.-.-" evidence="6"/>
<sequence length="345" mass="38336">MNLIDESGPTDIRFLRRVDRAGPSRSFAARMQRRLHRFIDERAFRRLVRNEIARFQPDAMHIHYGTTGALLAPDPEILRKPFLVSFYGFDISQSVQDARTSAAYRRMMHHRPLVHILCKEAARRAIGMGAPPANIVDANLPLPLERYPYVGTDGPLHRWLIPARFVEKKGHEILFKAFALHLKRHPGHLLTCWGYGDDDRLRGLAQSLGLESSVSVINNEAGGPFDAAYLEQLRRHDAVLAPSIRATRGDDEGGPALTAVLAQVAGKPVILSDFPGSERSVTDGVEGLIVPQGDVEALAAAMDRLAADPRLARMMGGAGRDRAVREFSRKAYRDALIGWYQRLAA</sequence>
<gene>
    <name evidence="6" type="ORF">LVY65_04490</name>
</gene>
<comment type="similarity">
    <text evidence="1">Belongs to the glycosyltransferase group 1 family. Glycosyltransferase 4 subfamily.</text>
</comment>
<dbReference type="InterPro" id="IPR001296">
    <property type="entry name" value="Glyco_trans_1"/>
</dbReference>
<keyword evidence="2 6" id="KW-0328">Glycosyltransferase</keyword>
<evidence type="ECO:0000256" key="3">
    <source>
        <dbReference type="ARBA" id="ARBA00022679"/>
    </source>
</evidence>
<organism evidence="6 7">
    <name type="scientific">Sphingomonas cremea</name>
    <dbReference type="NCBI Taxonomy" id="2904799"/>
    <lineage>
        <taxon>Bacteria</taxon>
        <taxon>Pseudomonadati</taxon>
        <taxon>Pseudomonadota</taxon>
        <taxon>Alphaproteobacteria</taxon>
        <taxon>Sphingomonadales</taxon>
        <taxon>Sphingomonadaceae</taxon>
        <taxon>Sphingomonas</taxon>
    </lineage>
</organism>
<keyword evidence="3 6" id="KW-0808">Transferase</keyword>
<dbReference type="SUPFAM" id="SSF53756">
    <property type="entry name" value="UDP-Glycosyltransferase/glycogen phosphorylase"/>
    <property type="match status" value="1"/>
</dbReference>
<dbReference type="RefSeq" id="WP_235066793.1">
    <property type="nucleotide sequence ID" value="NZ_JAKFGM010000001.1"/>
</dbReference>
<accession>A0A9X1QN09</accession>
<dbReference type="PANTHER" id="PTHR12526">
    <property type="entry name" value="GLYCOSYLTRANSFERASE"/>
    <property type="match status" value="1"/>
</dbReference>
<evidence type="ECO:0000256" key="2">
    <source>
        <dbReference type="ARBA" id="ARBA00022676"/>
    </source>
</evidence>
<reference evidence="6" key="1">
    <citation type="submission" date="2022-01" db="EMBL/GenBank/DDBJ databases">
        <authorList>
            <person name="Jo J.-H."/>
            <person name="Im W.-T."/>
        </authorList>
    </citation>
    <scope>NUCLEOTIDE SEQUENCE</scope>
    <source>
        <strain evidence="6">G124</strain>
    </source>
</reference>
<evidence type="ECO:0000259" key="5">
    <source>
        <dbReference type="Pfam" id="PF13579"/>
    </source>
</evidence>
<name>A0A9X1QN09_9SPHN</name>
<dbReference type="Pfam" id="PF13579">
    <property type="entry name" value="Glyco_trans_4_4"/>
    <property type="match status" value="1"/>
</dbReference>
<feature type="domain" description="Glycosyltransferase subfamily 4-like N-terminal" evidence="5">
    <location>
        <begin position="25"/>
        <end position="136"/>
    </location>
</feature>
<dbReference type="Pfam" id="PF00534">
    <property type="entry name" value="Glycos_transf_1"/>
    <property type="match status" value="1"/>
</dbReference>
<dbReference type="GO" id="GO:0016757">
    <property type="term" value="F:glycosyltransferase activity"/>
    <property type="evidence" value="ECO:0007669"/>
    <property type="project" value="UniProtKB-KW"/>
</dbReference>
<dbReference type="EMBL" id="JAKFGM010000001">
    <property type="protein sequence ID" value="MCF2514324.1"/>
    <property type="molecule type" value="Genomic_DNA"/>
</dbReference>
<evidence type="ECO:0000313" key="7">
    <source>
        <dbReference type="Proteomes" id="UP001139410"/>
    </source>
</evidence>
<protein>
    <submittedName>
        <fullName evidence="6">Glycosyltransferase</fullName>
        <ecNumber evidence="6">2.4.-.-</ecNumber>
    </submittedName>
</protein>
<keyword evidence="7" id="KW-1185">Reference proteome</keyword>
<dbReference type="PANTHER" id="PTHR12526:SF640">
    <property type="entry name" value="COLANIC ACID BIOSYNTHESIS GLYCOSYLTRANSFERASE WCAL-RELATED"/>
    <property type="match status" value="1"/>
</dbReference>
<evidence type="ECO:0000256" key="1">
    <source>
        <dbReference type="ARBA" id="ARBA00009481"/>
    </source>
</evidence>
<proteinExistence type="inferred from homology"/>
<dbReference type="InterPro" id="IPR028098">
    <property type="entry name" value="Glyco_trans_4-like_N"/>
</dbReference>
<dbReference type="AlphaFoldDB" id="A0A9X1QN09"/>
<comment type="caution">
    <text evidence="6">The sequence shown here is derived from an EMBL/GenBank/DDBJ whole genome shotgun (WGS) entry which is preliminary data.</text>
</comment>
<dbReference type="Proteomes" id="UP001139410">
    <property type="component" value="Unassembled WGS sequence"/>
</dbReference>
<evidence type="ECO:0000313" key="6">
    <source>
        <dbReference type="EMBL" id="MCF2514324.1"/>
    </source>
</evidence>
<feature type="domain" description="Glycosyl transferase family 1" evidence="4">
    <location>
        <begin position="161"/>
        <end position="321"/>
    </location>
</feature>
<dbReference type="Gene3D" id="3.40.50.2000">
    <property type="entry name" value="Glycogen Phosphorylase B"/>
    <property type="match status" value="2"/>
</dbReference>
<evidence type="ECO:0000259" key="4">
    <source>
        <dbReference type="Pfam" id="PF00534"/>
    </source>
</evidence>